<comment type="caution">
    <text evidence="4">The sequence shown here is derived from an EMBL/GenBank/DDBJ whole genome shotgun (WGS) entry which is preliminary data.</text>
</comment>
<feature type="region of interest" description="Disordered" evidence="2">
    <location>
        <begin position="1"/>
        <end position="44"/>
    </location>
</feature>
<dbReference type="SUPFAM" id="SSF55874">
    <property type="entry name" value="ATPase domain of HSP90 chaperone/DNA topoisomerase II/histidine kinase"/>
    <property type="match status" value="1"/>
</dbReference>
<keyword evidence="4" id="KW-0067">ATP-binding</keyword>
<name>A0ABS5KHZ0_9ACTN</name>
<keyword evidence="1" id="KW-0418">Kinase</keyword>
<dbReference type="InterPro" id="IPR036890">
    <property type="entry name" value="HATPase_C_sf"/>
</dbReference>
<keyword evidence="4" id="KW-0547">Nucleotide-binding</keyword>
<protein>
    <submittedName>
        <fullName evidence="4">ATP-binding protein</fullName>
    </submittedName>
</protein>
<evidence type="ECO:0000256" key="2">
    <source>
        <dbReference type="SAM" id="MobiDB-lite"/>
    </source>
</evidence>
<evidence type="ECO:0000313" key="4">
    <source>
        <dbReference type="EMBL" id="MBS2545495.1"/>
    </source>
</evidence>
<gene>
    <name evidence="4" type="ORF">KGQ19_01295</name>
</gene>
<dbReference type="Proteomes" id="UP000730482">
    <property type="component" value="Unassembled WGS sequence"/>
</dbReference>
<dbReference type="PANTHER" id="PTHR35526">
    <property type="entry name" value="ANTI-SIGMA-F FACTOR RSBW-RELATED"/>
    <property type="match status" value="1"/>
</dbReference>
<organism evidence="4 5">
    <name type="scientific">Catenulispora pinistramenti</name>
    <dbReference type="NCBI Taxonomy" id="2705254"/>
    <lineage>
        <taxon>Bacteria</taxon>
        <taxon>Bacillati</taxon>
        <taxon>Actinomycetota</taxon>
        <taxon>Actinomycetes</taxon>
        <taxon>Catenulisporales</taxon>
        <taxon>Catenulisporaceae</taxon>
        <taxon>Catenulispora</taxon>
    </lineage>
</organism>
<dbReference type="RefSeq" id="WP_212007160.1">
    <property type="nucleotide sequence ID" value="NZ_JAAFYZ010000003.1"/>
</dbReference>
<feature type="domain" description="Histidine kinase/HSP90-like ATPase" evidence="3">
    <location>
        <begin position="62"/>
        <end position="162"/>
    </location>
</feature>
<dbReference type="Gene3D" id="3.30.565.10">
    <property type="entry name" value="Histidine kinase-like ATPase, C-terminal domain"/>
    <property type="match status" value="1"/>
</dbReference>
<dbReference type="EMBL" id="JAAFYZ010000003">
    <property type="protein sequence ID" value="MBS2545495.1"/>
    <property type="molecule type" value="Genomic_DNA"/>
</dbReference>
<evidence type="ECO:0000313" key="5">
    <source>
        <dbReference type="Proteomes" id="UP000730482"/>
    </source>
</evidence>
<dbReference type="InterPro" id="IPR050267">
    <property type="entry name" value="Anti-sigma-factor_SerPK"/>
</dbReference>
<proteinExistence type="predicted"/>
<keyword evidence="1" id="KW-0808">Transferase</keyword>
<reference evidence="4 5" key="1">
    <citation type="submission" date="2020-02" db="EMBL/GenBank/DDBJ databases">
        <title>Acidophilic actinobacteria isolated from forest soil.</title>
        <authorList>
            <person name="Golinska P."/>
        </authorList>
    </citation>
    <scope>NUCLEOTIDE SEQUENCE [LARGE SCALE GENOMIC DNA]</scope>
    <source>
        <strain evidence="4 5">NL8</strain>
    </source>
</reference>
<evidence type="ECO:0000256" key="1">
    <source>
        <dbReference type="ARBA" id="ARBA00022527"/>
    </source>
</evidence>
<dbReference type="GO" id="GO:0005524">
    <property type="term" value="F:ATP binding"/>
    <property type="evidence" value="ECO:0007669"/>
    <property type="project" value="UniProtKB-KW"/>
</dbReference>
<evidence type="ECO:0000259" key="3">
    <source>
        <dbReference type="Pfam" id="PF13581"/>
    </source>
</evidence>
<dbReference type="InterPro" id="IPR003594">
    <property type="entry name" value="HATPase_dom"/>
</dbReference>
<dbReference type="Pfam" id="PF13581">
    <property type="entry name" value="HATPase_c_2"/>
    <property type="match status" value="1"/>
</dbReference>
<dbReference type="PANTHER" id="PTHR35526:SF3">
    <property type="entry name" value="ANTI-SIGMA-F FACTOR RSBW"/>
    <property type="match status" value="1"/>
</dbReference>
<keyword evidence="1" id="KW-0723">Serine/threonine-protein kinase</keyword>
<keyword evidence="5" id="KW-1185">Reference proteome</keyword>
<dbReference type="CDD" id="cd16936">
    <property type="entry name" value="HATPase_RsbW-like"/>
    <property type="match status" value="1"/>
</dbReference>
<sequence length="191" mass="20338">MTCSPLSDPPPIPVSGGSAWPSPKLPPPSARQRERRPGSTPISQPAVIKRPRLLAARAQYFAATASAAGWARRRVADTLLRWGAPELVDDAVLVASELVTNAFTHAAMLEGAPTCRLVLKLFVDRLAVEVWDPASASAVEVRQRAVDAETESGRGLEIVAELCGGRPLVFAEPGHGKTVVAVIPRQRPSQT</sequence>
<accession>A0ABS5KHZ0</accession>